<dbReference type="Proteomes" id="UP001279410">
    <property type="component" value="Unassembled WGS sequence"/>
</dbReference>
<evidence type="ECO:0000256" key="2">
    <source>
        <dbReference type="ARBA" id="ARBA00022692"/>
    </source>
</evidence>
<comment type="caution">
    <text evidence="8">The sequence shown here is derived from an EMBL/GenBank/DDBJ whole genome shotgun (WGS) entry which is preliminary data.</text>
</comment>
<comment type="subcellular location">
    <subcellularLocation>
        <location evidence="1">Membrane</location>
        <topology evidence="1">Multi-pass membrane protein</topology>
    </subcellularLocation>
</comment>
<evidence type="ECO:0000256" key="4">
    <source>
        <dbReference type="ARBA" id="ARBA00023136"/>
    </source>
</evidence>
<feature type="transmembrane region" description="Helical" evidence="5">
    <location>
        <begin position="217"/>
        <end position="236"/>
    </location>
</feature>
<dbReference type="InterPro" id="IPR006201">
    <property type="entry name" value="Neur_channel"/>
</dbReference>
<dbReference type="InterPro" id="IPR006202">
    <property type="entry name" value="Neur_chan_lig-bd"/>
</dbReference>
<dbReference type="GO" id="GO:0004888">
    <property type="term" value="F:transmembrane signaling receptor activity"/>
    <property type="evidence" value="ECO:0007669"/>
    <property type="project" value="InterPro"/>
</dbReference>
<feature type="transmembrane region" description="Helical" evidence="5">
    <location>
        <begin position="143"/>
        <end position="168"/>
    </location>
</feature>
<dbReference type="GO" id="GO:0016020">
    <property type="term" value="C:membrane"/>
    <property type="evidence" value="ECO:0007669"/>
    <property type="project" value="UniProtKB-SubCell"/>
</dbReference>
<keyword evidence="9" id="KW-1185">Reference proteome</keyword>
<dbReference type="Gene3D" id="2.70.170.10">
    <property type="entry name" value="Neurotransmitter-gated ion-channel ligand-binding domain"/>
    <property type="match status" value="1"/>
</dbReference>
<dbReference type="SUPFAM" id="SSF90112">
    <property type="entry name" value="Neurotransmitter-gated ion-channel transmembrane pore"/>
    <property type="match status" value="1"/>
</dbReference>
<dbReference type="InterPro" id="IPR036734">
    <property type="entry name" value="Neur_chan_lig-bd_sf"/>
</dbReference>
<dbReference type="InterPro" id="IPR038050">
    <property type="entry name" value="Neuro_actylchol_rec"/>
</dbReference>
<reference evidence="8" key="1">
    <citation type="submission" date="2022-08" db="EMBL/GenBank/DDBJ databases">
        <title>Genome sequencing of akame (Lates japonicus).</title>
        <authorList>
            <person name="Hashiguchi Y."/>
            <person name="Takahashi H."/>
        </authorList>
    </citation>
    <scope>NUCLEOTIDE SEQUENCE</scope>
    <source>
        <strain evidence="8">Kochi</strain>
    </source>
</reference>
<dbReference type="InterPro" id="IPR006029">
    <property type="entry name" value="Neurotrans-gated_channel_TM"/>
</dbReference>
<sequence>MINVPFIEYQTLAVVWRDPELAWNTSIYKYNEVVLPVDKVWTPEIHVTNGIMTTMNHGSRDLLVTSNGTVMHSVIINAEVNCEVNLFNYPFAADECPVAIQTWTHDGCGTELEFDELKMVDGTHGDWQTDSVALQKKRDDRNYIMVGLSIKFTNPFITLMLPSILIILADAVSFSLPLGGGERNSFKVTLVLSFTMFLIILNDQLPGDSQCSPIIRIHFCICLVLLVLSMLVSLVLTRVAKDGLNSGCCSKTPFPKKAGNKENKEDEEAKPDISVVQLNGPEEDRQMLRKVVKFLEAFDTKEQKMVKSFIAVSLVSYCTLFAFT</sequence>
<keyword evidence="4 5" id="KW-0472">Membrane</keyword>
<gene>
    <name evidence="8" type="ORF">AKAME5_000312100</name>
</gene>
<accession>A0AAD3M998</accession>
<dbReference type="EMBL" id="BRZM01000007">
    <property type="protein sequence ID" value="GLD49309.1"/>
    <property type="molecule type" value="Genomic_DNA"/>
</dbReference>
<name>A0AAD3M998_LATJO</name>
<feature type="domain" description="Neurotransmitter-gated ion-channel transmembrane" evidence="7">
    <location>
        <begin position="160"/>
        <end position="239"/>
    </location>
</feature>
<dbReference type="Pfam" id="PF02932">
    <property type="entry name" value="Neur_chan_memb"/>
    <property type="match status" value="1"/>
</dbReference>
<keyword evidence="8" id="KW-0675">Receptor</keyword>
<evidence type="ECO:0000259" key="7">
    <source>
        <dbReference type="Pfam" id="PF02932"/>
    </source>
</evidence>
<evidence type="ECO:0000256" key="1">
    <source>
        <dbReference type="ARBA" id="ARBA00004141"/>
    </source>
</evidence>
<evidence type="ECO:0000313" key="9">
    <source>
        <dbReference type="Proteomes" id="UP001279410"/>
    </source>
</evidence>
<evidence type="ECO:0000259" key="6">
    <source>
        <dbReference type="Pfam" id="PF02931"/>
    </source>
</evidence>
<dbReference type="PANTHER" id="PTHR18945">
    <property type="entry name" value="NEUROTRANSMITTER GATED ION CHANNEL"/>
    <property type="match status" value="1"/>
</dbReference>
<dbReference type="SUPFAM" id="SSF63712">
    <property type="entry name" value="Nicotinic receptor ligand binding domain-like"/>
    <property type="match status" value="1"/>
</dbReference>
<organism evidence="8 9">
    <name type="scientific">Lates japonicus</name>
    <name type="common">Japanese lates</name>
    <dbReference type="NCBI Taxonomy" id="270547"/>
    <lineage>
        <taxon>Eukaryota</taxon>
        <taxon>Metazoa</taxon>
        <taxon>Chordata</taxon>
        <taxon>Craniata</taxon>
        <taxon>Vertebrata</taxon>
        <taxon>Euteleostomi</taxon>
        <taxon>Actinopterygii</taxon>
        <taxon>Neopterygii</taxon>
        <taxon>Teleostei</taxon>
        <taxon>Neoteleostei</taxon>
        <taxon>Acanthomorphata</taxon>
        <taxon>Carangaria</taxon>
        <taxon>Carangaria incertae sedis</taxon>
        <taxon>Centropomidae</taxon>
        <taxon>Lates</taxon>
    </lineage>
</organism>
<dbReference type="Gene3D" id="1.20.58.390">
    <property type="entry name" value="Neurotransmitter-gated ion-channel transmembrane domain"/>
    <property type="match status" value="1"/>
</dbReference>
<dbReference type="AlphaFoldDB" id="A0AAD3M998"/>
<dbReference type="InterPro" id="IPR036719">
    <property type="entry name" value="Neuro-gated_channel_TM_sf"/>
</dbReference>
<feature type="domain" description="Neurotransmitter-gated ion-channel ligand-binding" evidence="6">
    <location>
        <begin position="12"/>
        <end position="119"/>
    </location>
</feature>
<evidence type="ECO:0000256" key="3">
    <source>
        <dbReference type="ARBA" id="ARBA00022989"/>
    </source>
</evidence>
<proteinExistence type="predicted"/>
<keyword evidence="2 5" id="KW-0812">Transmembrane</keyword>
<evidence type="ECO:0000256" key="5">
    <source>
        <dbReference type="SAM" id="Phobius"/>
    </source>
</evidence>
<evidence type="ECO:0000313" key="8">
    <source>
        <dbReference type="EMBL" id="GLD49309.1"/>
    </source>
</evidence>
<protein>
    <submittedName>
        <fullName evidence="8">5-hydroxytryptamine receptor 3A-like protein</fullName>
    </submittedName>
</protein>
<dbReference type="Pfam" id="PF02931">
    <property type="entry name" value="Neur_chan_LBD"/>
    <property type="match status" value="1"/>
</dbReference>
<keyword evidence="3 5" id="KW-1133">Transmembrane helix</keyword>
<dbReference type="GO" id="GO:0005230">
    <property type="term" value="F:extracellular ligand-gated monoatomic ion channel activity"/>
    <property type="evidence" value="ECO:0007669"/>
    <property type="project" value="InterPro"/>
</dbReference>